<evidence type="ECO:0000256" key="8">
    <source>
        <dbReference type="ARBA" id="ARBA00022777"/>
    </source>
</evidence>
<keyword evidence="7 12" id="KW-0547">Nucleotide-binding</keyword>
<evidence type="ECO:0000256" key="13">
    <source>
        <dbReference type="SAM" id="MobiDB-lite"/>
    </source>
</evidence>
<dbReference type="AlphaFoldDB" id="A0A3R7M9S1"/>
<proteinExistence type="inferred from homology"/>
<dbReference type="Proteomes" id="UP000283509">
    <property type="component" value="Unassembled WGS sequence"/>
</dbReference>
<feature type="binding site" evidence="12">
    <location>
        <position position="269"/>
    </location>
    <ligand>
        <name>ATP</name>
        <dbReference type="ChEBI" id="CHEBI:30616"/>
    </ligand>
</feature>
<dbReference type="PANTHER" id="PTHR24351">
    <property type="entry name" value="RIBOSOMAL PROTEIN S6 KINASE"/>
    <property type="match status" value="1"/>
</dbReference>
<dbReference type="Gene3D" id="3.30.200.20">
    <property type="entry name" value="Phosphorylase Kinase, domain 1"/>
    <property type="match status" value="1"/>
</dbReference>
<evidence type="ECO:0000256" key="9">
    <source>
        <dbReference type="ARBA" id="ARBA00022840"/>
    </source>
</evidence>
<dbReference type="InterPro" id="IPR011993">
    <property type="entry name" value="PH-like_dom_sf"/>
</dbReference>
<dbReference type="EMBL" id="QCYY01002369">
    <property type="protein sequence ID" value="ROT70939.1"/>
    <property type="molecule type" value="Genomic_DNA"/>
</dbReference>
<dbReference type="SMART" id="SM00220">
    <property type="entry name" value="S_TKc"/>
    <property type="match status" value="1"/>
</dbReference>
<evidence type="ECO:0000256" key="4">
    <source>
        <dbReference type="ARBA" id="ARBA00022527"/>
    </source>
</evidence>
<evidence type="ECO:0000313" key="17">
    <source>
        <dbReference type="Proteomes" id="UP000283509"/>
    </source>
</evidence>
<evidence type="ECO:0000256" key="3">
    <source>
        <dbReference type="ARBA" id="ARBA00022473"/>
    </source>
</evidence>
<reference evidence="16 17" key="2">
    <citation type="submission" date="2019-01" db="EMBL/GenBank/DDBJ databases">
        <title>The decoding of complex shrimp genome reveals the adaptation for benthos swimmer, frequently molting mechanism and breeding impact on genome.</title>
        <authorList>
            <person name="Sun Y."/>
            <person name="Gao Y."/>
            <person name="Yu Y."/>
        </authorList>
    </citation>
    <scope>NUCLEOTIDE SEQUENCE [LARGE SCALE GENOMIC DNA]</scope>
    <source>
        <tissue evidence="16">Muscle</tissue>
    </source>
</reference>
<dbReference type="GO" id="GO:0008286">
    <property type="term" value="P:insulin receptor signaling pathway"/>
    <property type="evidence" value="ECO:0007669"/>
    <property type="project" value="UniProtKB-ARBA"/>
</dbReference>
<keyword evidence="4" id="KW-0723">Serine/threonine-protein kinase</keyword>
<keyword evidence="17" id="KW-1185">Reference proteome</keyword>
<dbReference type="OrthoDB" id="63267at2759"/>
<feature type="compositionally biased region" description="Basic and acidic residues" evidence="13">
    <location>
        <begin position="35"/>
        <end position="62"/>
    </location>
</feature>
<name>A0A3R7M9S1_PENVA</name>
<evidence type="ECO:0000256" key="12">
    <source>
        <dbReference type="PROSITE-ProRule" id="PRU10141"/>
    </source>
</evidence>
<sequence>MPPKKEVPEAVPPKKEVPEAVPPKKEIPEAVPSEVVKEMEAPKAVPPKKEVPEAVPPKKEVPEINPLTMGEAGEAPTPAVVKEGWLNKRGEHIKNWRQRYFFLLEDGTLLGFKTKPEHGLADPLNNFTVKRCQILKTEKPRPNTFIIRGLHWTTVIERTFNAQSASDREAWMEAIKQVAERIAEVDATSGQNVQIQPADCVDIKLNYSQEDDDGLGARSSKKKRKITLDNFEFLKVLGKGTFGKVILCREKSSNHFYAIKILRKDVIIKRDEVAHTLTENRVLQRVDHPFLTYLKYSFQTNDRLCFVMEYVNGGELFFHLNQERIFPEERAKFYGAEICLALGYLHERNIIYRDLKLENLLLDADGHIKIADFGLCKEDISYGSTTRTFCGTPEYLAPEVLEENDYGRGVDWWGYGVCLYEMMVGRLPFYDKDHDKLFQLIVCEDVRFPRTISQEARDLLRGLLHKDPNTRLGGGPRDVKEVQNHPFYITINWKLLEEKKIHKHPCSDDDICTGCRKEASPAARIYANEIECDAYLRCKTLWLRQIKAVGGRNEDEMSGGGEATNGGGGDLLSGRGQCDVVEREETVTSFVNVSPFTSRCIESSERRAEQVLRRCSGSGQGDGVNDCGPVSMSSAGFEEAVPLPLPALPPEATPSA</sequence>
<keyword evidence="9 12" id="KW-0067">ATP-binding</keyword>
<protein>
    <recommendedName>
        <fullName evidence="2">non-specific serine/threonine protein kinase</fullName>
        <ecNumber evidence="2">2.7.11.1</ecNumber>
    </recommendedName>
</protein>
<evidence type="ECO:0000256" key="11">
    <source>
        <dbReference type="ARBA" id="ARBA00048679"/>
    </source>
</evidence>
<dbReference type="PROSITE" id="PS50011">
    <property type="entry name" value="PROTEIN_KINASE_DOM"/>
    <property type="match status" value="1"/>
</dbReference>
<dbReference type="InterPro" id="IPR000719">
    <property type="entry name" value="Prot_kinase_dom"/>
</dbReference>
<dbReference type="FunFam" id="2.30.29.30:FF:000404">
    <property type="entry name" value="Non-specific serine/threonine protein kinase"/>
    <property type="match status" value="1"/>
</dbReference>
<dbReference type="Pfam" id="PF00169">
    <property type="entry name" value="PH"/>
    <property type="match status" value="1"/>
</dbReference>
<evidence type="ECO:0000256" key="6">
    <source>
        <dbReference type="ARBA" id="ARBA00022679"/>
    </source>
</evidence>
<dbReference type="InterPro" id="IPR001849">
    <property type="entry name" value="PH_domain"/>
</dbReference>
<gene>
    <name evidence="16" type="ORF">C7M84_010780</name>
</gene>
<dbReference type="EC" id="2.7.11.1" evidence="2"/>
<dbReference type="SUPFAM" id="SSF50729">
    <property type="entry name" value="PH domain-like"/>
    <property type="match status" value="1"/>
</dbReference>
<dbReference type="STRING" id="6689.A0A3R7M9S1"/>
<feature type="region of interest" description="Disordered" evidence="13">
    <location>
        <begin position="1"/>
        <end position="74"/>
    </location>
</feature>
<comment type="caution">
    <text evidence="16">The sequence shown here is derived from an EMBL/GenBank/DDBJ whole genome shotgun (WGS) entry which is preliminary data.</text>
</comment>
<comment type="similarity">
    <text evidence="1">Belongs to the protein kinase superfamily. AGC Ser/Thr protein kinase family. RAC subfamily.</text>
</comment>
<dbReference type="InterPro" id="IPR039026">
    <property type="entry name" value="PH_PKB"/>
</dbReference>
<comment type="catalytic activity">
    <reaction evidence="11">
        <text>L-seryl-[protein] + ATP = O-phospho-L-seryl-[protein] + ADP + H(+)</text>
        <dbReference type="Rhea" id="RHEA:17989"/>
        <dbReference type="Rhea" id="RHEA-COMP:9863"/>
        <dbReference type="Rhea" id="RHEA-COMP:11604"/>
        <dbReference type="ChEBI" id="CHEBI:15378"/>
        <dbReference type="ChEBI" id="CHEBI:29999"/>
        <dbReference type="ChEBI" id="CHEBI:30616"/>
        <dbReference type="ChEBI" id="CHEBI:83421"/>
        <dbReference type="ChEBI" id="CHEBI:456216"/>
        <dbReference type="EC" id="2.7.11.1"/>
    </reaction>
</comment>
<evidence type="ECO:0000256" key="7">
    <source>
        <dbReference type="ARBA" id="ARBA00022741"/>
    </source>
</evidence>
<evidence type="ECO:0000259" key="15">
    <source>
        <dbReference type="PROSITE" id="PS50011"/>
    </source>
</evidence>
<keyword evidence="3" id="KW-0217">Developmental protein</keyword>
<keyword evidence="5" id="KW-0597">Phosphoprotein</keyword>
<dbReference type="FunFam" id="1.10.510.10:FF:000033">
    <property type="entry name" value="Non-specific serine/threonine protein kinase"/>
    <property type="match status" value="1"/>
</dbReference>
<accession>A0A3R7M9S1</accession>
<dbReference type="PROSITE" id="PS00107">
    <property type="entry name" value="PROTEIN_KINASE_ATP"/>
    <property type="match status" value="1"/>
</dbReference>
<dbReference type="Gene3D" id="1.10.510.10">
    <property type="entry name" value="Transferase(Phosphotransferase) domain 1"/>
    <property type="match status" value="1"/>
</dbReference>
<keyword evidence="8 16" id="KW-0418">Kinase</keyword>
<evidence type="ECO:0000313" key="16">
    <source>
        <dbReference type="EMBL" id="ROT70939.1"/>
    </source>
</evidence>
<dbReference type="FunFam" id="3.30.200.20:FF:001053">
    <property type="entry name" value="Non-specific serine/threonine protein kinase"/>
    <property type="match status" value="1"/>
</dbReference>
<organism evidence="16 17">
    <name type="scientific">Penaeus vannamei</name>
    <name type="common">Whiteleg shrimp</name>
    <name type="synonym">Litopenaeus vannamei</name>
    <dbReference type="NCBI Taxonomy" id="6689"/>
    <lineage>
        <taxon>Eukaryota</taxon>
        <taxon>Metazoa</taxon>
        <taxon>Ecdysozoa</taxon>
        <taxon>Arthropoda</taxon>
        <taxon>Crustacea</taxon>
        <taxon>Multicrustacea</taxon>
        <taxon>Malacostraca</taxon>
        <taxon>Eumalacostraca</taxon>
        <taxon>Eucarida</taxon>
        <taxon>Decapoda</taxon>
        <taxon>Dendrobranchiata</taxon>
        <taxon>Penaeoidea</taxon>
        <taxon>Penaeidae</taxon>
        <taxon>Penaeus</taxon>
    </lineage>
</organism>
<evidence type="ECO:0000256" key="2">
    <source>
        <dbReference type="ARBA" id="ARBA00012513"/>
    </source>
</evidence>
<dbReference type="InterPro" id="IPR008271">
    <property type="entry name" value="Ser/Thr_kinase_AS"/>
</dbReference>
<evidence type="ECO:0000256" key="5">
    <source>
        <dbReference type="ARBA" id="ARBA00022553"/>
    </source>
</evidence>
<dbReference type="Pfam" id="PF00069">
    <property type="entry name" value="Pkinase"/>
    <property type="match status" value="1"/>
</dbReference>
<feature type="domain" description="Protein kinase" evidence="15">
    <location>
        <begin position="231"/>
        <end position="488"/>
    </location>
</feature>
<reference evidence="16 17" key="1">
    <citation type="submission" date="2018-04" db="EMBL/GenBank/DDBJ databases">
        <authorList>
            <person name="Zhang X."/>
            <person name="Yuan J."/>
            <person name="Li F."/>
            <person name="Xiang J."/>
        </authorList>
    </citation>
    <scope>NUCLEOTIDE SEQUENCE [LARGE SCALE GENOMIC DNA]</scope>
    <source>
        <tissue evidence="16">Muscle</tissue>
    </source>
</reference>
<dbReference type="GO" id="GO:0004674">
    <property type="term" value="F:protein serine/threonine kinase activity"/>
    <property type="evidence" value="ECO:0007669"/>
    <property type="project" value="UniProtKB-KW"/>
</dbReference>
<dbReference type="InterPro" id="IPR011009">
    <property type="entry name" value="Kinase-like_dom_sf"/>
</dbReference>
<dbReference type="SMART" id="SM00233">
    <property type="entry name" value="PH"/>
    <property type="match status" value="1"/>
</dbReference>
<dbReference type="PROSITE" id="PS00108">
    <property type="entry name" value="PROTEIN_KINASE_ST"/>
    <property type="match status" value="1"/>
</dbReference>
<feature type="domain" description="PH" evidence="14">
    <location>
        <begin position="79"/>
        <end position="180"/>
    </location>
</feature>
<feature type="compositionally biased region" description="Basic and acidic residues" evidence="13">
    <location>
        <begin position="1"/>
        <end position="28"/>
    </location>
</feature>
<keyword evidence="6" id="KW-0808">Transferase</keyword>
<dbReference type="SUPFAM" id="SSF56112">
    <property type="entry name" value="Protein kinase-like (PK-like)"/>
    <property type="match status" value="1"/>
</dbReference>
<evidence type="ECO:0000256" key="10">
    <source>
        <dbReference type="ARBA" id="ARBA00047899"/>
    </source>
</evidence>
<dbReference type="Gene3D" id="2.30.29.30">
    <property type="entry name" value="Pleckstrin-homology domain (PH domain)/Phosphotyrosine-binding domain (PTB)"/>
    <property type="match status" value="1"/>
</dbReference>
<comment type="catalytic activity">
    <reaction evidence="10">
        <text>L-threonyl-[protein] + ATP = O-phospho-L-threonyl-[protein] + ADP + H(+)</text>
        <dbReference type="Rhea" id="RHEA:46608"/>
        <dbReference type="Rhea" id="RHEA-COMP:11060"/>
        <dbReference type="Rhea" id="RHEA-COMP:11605"/>
        <dbReference type="ChEBI" id="CHEBI:15378"/>
        <dbReference type="ChEBI" id="CHEBI:30013"/>
        <dbReference type="ChEBI" id="CHEBI:30616"/>
        <dbReference type="ChEBI" id="CHEBI:61977"/>
        <dbReference type="ChEBI" id="CHEBI:456216"/>
        <dbReference type="EC" id="2.7.11.1"/>
    </reaction>
</comment>
<evidence type="ECO:0000256" key="1">
    <source>
        <dbReference type="ARBA" id="ARBA00006935"/>
    </source>
</evidence>
<dbReference type="GO" id="GO:0005524">
    <property type="term" value="F:ATP binding"/>
    <property type="evidence" value="ECO:0007669"/>
    <property type="project" value="UniProtKB-UniRule"/>
</dbReference>
<dbReference type="CDD" id="cd01241">
    <property type="entry name" value="PH_PKB"/>
    <property type="match status" value="1"/>
</dbReference>
<evidence type="ECO:0000259" key="14">
    <source>
        <dbReference type="PROSITE" id="PS50003"/>
    </source>
</evidence>
<dbReference type="InterPro" id="IPR017441">
    <property type="entry name" value="Protein_kinase_ATP_BS"/>
</dbReference>
<dbReference type="GO" id="GO:0008582">
    <property type="term" value="P:regulation of synaptic assembly at neuromuscular junction"/>
    <property type="evidence" value="ECO:0007669"/>
    <property type="project" value="UniProtKB-ARBA"/>
</dbReference>
<feature type="region of interest" description="Disordered" evidence="13">
    <location>
        <begin position="612"/>
        <end position="633"/>
    </location>
</feature>
<dbReference type="PROSITE" id="PS50003">
    <property type="entry name" value="PH_DOMAIN"/>
    <property type="match status" value="1"/>
</dbReference>